<keyword evidence="3" id="KW-0012">Acyltransferase</keyword>
<dbReference type="OrthoDB" id="9790282at2"/>
<evidence type="ECO:0000256" key="1">
    <source>
        <dbReference type="ARBA" id="ARBA00022490"/>
    </source>
</evidence>
<dbReference type="RefSeq" id="WP_157324892.1">
    <property type="nucleotide sequence ID" value="NZ_BMFX01000032.1"/>
</dbReference>
<dbReference type="Pfam" id="PF03588">
    <property type="entry name" value="Leu_Phe_trans"/>
    <property type="match status" value="1"/>
</dbReference>
<name>A0A7K1UL15_9MICC</name>
<evidence type="ECO:0000256" key="3">
    <source>
        <dbReference type="ARBA" id="ARBA00023315"/>
    </source>
</evidence>
<organism evidence="4 5">
    <name type="scientific">Nesterenkonia alkaliphila</name>
    <dbReference type="NCBI Taxonomy" id="1463631"/>
    <lineage>
        <taxon>Bacteria</taxon>
        <taxon>Bacillati</taxon>
        <taxon>Actinomycetota</taxon>
        <taxon>Actinomycetes</taxon>
        <taxon>Micrococcales</taxon>
        <taxon>Micrococcaceae</taxon>
        <taxon>Nesterenkonia</taxon>
    </lineage>
</organism>
<sequence>MSLNWATLHHDTLAPTGPVAFDADLSAENIHAAAAQGFYCFPASSYEEAMLNEIRYAPDADAGHLHVNEQTPEPYSVAWLCPDPRPVVELTHRRTGRTMRRFARRRAAWRTTINAAFDEIVTACATARDTTWITDTLQDSLPELHEQGLAHSSEVWQDEELIGGVFGLQLGAVFTADSQFTVQEGAGKIAVVDLMTRFFQGGGRLFDFQYDSQHATNLGAAHLPRPTYLDALHHLREVQVNIPHERRSVEHIAELVTT</sequence>
<accession>A0A7K1UL15</accession>
<dbReference type="GO" id="GO:0030163">
    <property type="term" value="P:protein catabolic process"/>
    <property type="evidence" value="ECO:0007669"/>
    <property type="project" value="InterPro"/>
</dbReference>
<dbReference type="InterPro" id="IPR016181">
    <property type="entry name" value="Acyl_CoA_acyltransferase"/>
</dbReference>
<comment type="caution">
    <text evidence="4">The sequence shown here is derived from an EMBL/GenBank/DDBJ whole genome shotgun (WGS) entry which is preliminary data.</text>
</comment>
<dbReference type="Proteomes" id="UP000460157">
    <property type="component" value="Unassembled WGS sequence"/>
</dbReference>
<keyword evidence="1" id="KW-0963">Cytoplasm</keyword>
<dbReference type="Gene3D" id="3.40.630.70">
    <property type="entry name" value="Leucyl/phenylalanyl-tRNA-protein transferase, C-terminal domain"/>
    <property type="match status" value="1"/>
</dbReference>
<dbReference type="PANTHER" id="PTHR30098">
    <property type="entry name" value="LEUCYL/PHENYLALANYL-TRNA--PROTEIN TRANSFERASE"/>
    <property type="match status" value="1"/>
</dbReference>
<dbReference type="GO" id="GO:0005737">
    <property type="term" value="C:cytoplasm"/>
    <property type="evidence" value="ECO:0007669"/>
    <property type="project" value="TreeGrafter"/>
</dbReference>
<dbReference type="AlphaFoldDB" id="A0A7K1UL15"/>
<evidence type="ECO:0000256" key="2">
    <source>
        <dbReference type="ARBA" id="ARBA00022679"/>
    </source>
</evidence>
<proteinExistence type="predicted"/>
<dbReference type="InterPro" id="IPR004616">
    <property type="entry name" value="Leu/Phe-tRNA_Trfase"/>
</dbReference>
<keyword evidence="2 4" id="KW-0808">Transferase</keyword>
<evidence type="ECO:0000313" key="4">
    <source>
        <dbReference type="EMBL" id="MVT27178.1"/>
    </source>
</evidence>
<dbReference type="GO" id="GO:0008914">
    <property type="term" value="F:leucyl-tRNA--protein transferase activity"/>
    <property type="evidence" value="ECO:0007669"/>
    <property type="project" value="InterPro"/>
</dbReference>
<dbReference type="PANTHER" id="PTHR30098:SF2">
    <property type="entry name" value="LEUCYL_PHENYLALANYL-TRNA--PROTEIN TRANSFERASE"/>
    <property type="match status" value="1"/>
</dbReference>
<evidence type="ECO:0000313" key="5">
    <source>
        <dbReference type="Proteomes" id="UP000460157"/>
    </source>
</evidence>
<keyword evidence="5" id="KW-1185">Reference proteome</keyword>
<dbReference type="InterPro" id="IPR042203">
    <property type="entry name" value="Leu/Phe-tRNA_Trfase_C"/>
</dbReference>
<reference evidence="4 5" key="1">
    <citation type="submission" date="2019-12" db="EMBL/GenBank/DDBJ databases">
        <title>Nesterenkonia muleiensis sp. nov., a novel actinobacterium isolated from sap of Populus euphratica.</title>
        <authorList>
            <person name="Wang R."/>
        </authorList>
    </citation>
    <scope>NUCLEOTIDE SEQUENCE [LARGE SCALE GENOMIC DNA]</scope>
    <source>
        <strain evidence="4 5">F10</strain>
    </source>
</reference>
<gene>
    <name evidence="4" type="ORF">GNZ21_12595</name>
</gene>
<protein>
    <submittedName>
        <fullName evidence="4">Leucyl/phenylalanyl-tRNA--protein transferase</fullName>
    </submittedName>
</protein>
<dbReference type="EMBL" id="WRPM01000093">
    <property type="protein sequence ID" value="MVT27178.1"/>
    <property type="molecule type" value="Genomic_DNA"/>
</dbReference>
<dbReference type="SUPFAM" id="SSF55729">
    <property type="entry name" value="Acyl-CoA N-acyltransferases (Nat)"/>
    <property type="match status" value="1"/>
</dbReference>